<evidence type="ECO:0008006" key="3">
    <source>
        <dbReference type="Google" id="ProtNLM"/>
    </source>
</evidence>
<organism evidence="1 2">
    <name type="scientific">Nannochloropsis salina CCMP1776</name>
    <dbReference type="NCBI Taxonomy" id="1027361"/>
    <lineage>
        <taxon>Eukaryota</taxon>
        <taxon>Sar</taxon>
        <taxon>Stramenopiles</taxon>
        <taxon>Ochrophyta</taxon>
        <taxon>Eustigmatophyceae</taxon>
        <taxon>Eustigmatales</taxon>
        <taxon>Monodopsidaceae</taxon>
        <taxon>Microchloropsis</taxon>
        <taxon>Microchloropsis salina</taxon>
    </lineage>
</organism>
<comment type="caution">
    <text evidence="1">The sequence shown here is derived from an EMBL/GenBank/DDBJ whole genome shotgun (WGS) entry which is preliminary data.</text>
</comment>
<gene>
    <name evidence="1" type="ORF">NSK_007862</name>
</gene>
<dbReference type="EMBL" id="SDOX01000158">
    <property type="protein sequence ID" value="TFJ80685.1"/>
    <property type="molecule type" value="Genomic_DNA"/>
</dbReference>
<protein>
    <recommendedName>
        <fullName evidence="3">F-box domain-containing protein</fullName>
    </recommendedName>
</protein>
<dbReference type="OrthoDB" id="186004at2759"/>
<evidence type="ECO:0000313" key="1">
    <source>
        <dbReference type="EMBL" id="TFJ80685.1"/>
    </source>
</evidence>
<name>A0A4D9CSU2_9STRA</name>
<proteinExistence type="predicted"/>
<dbReference type="Proteomes" id="UP000355283">
    <property type="component" value="Unassembled WGS sequence"/>
</dbReference>
<dbReference type="SUPFAM" id="SSF81383">
    <property type="entry name" value="F-box domain"/>
    <property type="match status" value="1"/>
</dbReference>
<accession>A0A4D9CSU2</accession>
<dbReference type="Gene3D" id="1.20.1280.50">
    <property type="match status" value="1"/>
</dbReference>
<sequence length="194" mass="22677">MMSRVREVEKLKRSMLVRARLLQWRLLSRRRPPARWFVGANTRDNATSTGGSRVLPGNAESAALIDSYYPVSSQHGAACHHRQTKIPFFLPPQHPASHLSDIAVACPELLEQIFHYVRSRELRAVTVVGRPFKYELDCQEIWRSLYFLRFTAAFGKFKNWKNCYILRDERCDRIRTWRKFFEASRVRAVPVVGQ</sequence>
<keyword evidence="2" id="KW-1185">Reference proteome</keyword>
<evidence type="ECO:0000313" key="2">
    <source>
        <dbReference type="Proteomes" id="UP000355283"/>
    </source>
</evidence>
<reference evidence="1 2" key="1">
    <citation type="submission" date="2019-01" db="EMBL/GenBank/DDBJ databases">
        <title>Nuclear Genome Assembly of the Microalgal Biofuel strain Nannochloropsis salina CCMP1776.</title>
        <authorList>
            <person name="Hovde B."/>
        </authorList>
    </citation>
    <scope>NUCLEOTIDE SEQUENCE [LARGE SCALE GENOMIC DNA]</scope>
    <source>
        <strain evidence="1 2">CCMP1776</strain>
    </source>
</reference>
<dbReference type="AlphaFoldDB" id="A0A4D9CSU2"/>
<dbReference type="InterPro" id="IPR036047">
    <property type="entry name" value="F-box-like_dom_sf"/>
</dbReference>